<evidence type="ECO:0000313" key="6">
    <source>
        <dbReference type="EMBL" id="AGE73206.1"/>
    </source>
</evidence>
<evidence type="ECO:0000259" key="5">
    <source>
        <dbReference type="PROSITE" id="PS50975"/>
    </source>
</evidence>
<organism evidence="7">
    <name type="scientific">Sulfolobus acidocaldarius Ron12/I</name>
    <dbReference type="NCBI Taxonomy" id="1028567"/>
    <lineage>
        <taxon>Archaea</taxon>
        <taxon>Thermoproteota</taxon>
        <taxon>Thermoprotei</taxon>
        <taxon>Sulfolobales</taxon>
        <taxon>Sulfolobaceae</taxon>
        <taxon>Sulfolobus</taxon>
    </lineage>
</organism>
<gene>
    <name evidence="6" type="ORF">SacRon12I_04810</name>
</gene>
<dbReference type="Gene3D" id="3.30.1490.20">
    <property type="entry name" value="ATP-grasp fold, A domain"/>
    <property type="match status" value="1"/>
</dbReference>
<protein>
    <submittedName>
        <fullName evidence="6">Ribosomal protein S6 modification protein</fullName>
    </submittedName>
</protein>
<dbReference type="PROSITE" id="PS50975">
    <property type="entry name" value="ATP_GRASP"/>
    <property type="match status" value="1"/>
</dbReference>
<sequence>MIRRYDTLRSMEKSGITLINRPDAMFVARDKFYSLVKLKNAGIPVPETAVVEDPFEAMRLVMKWKDVVIKPVVGSLGLGSIRAEDPDIVFRVSKSLLSINQPIYIQKYINKPQRDIRIFAVGDRILGGIYRINKSSWKTNVAQGSLTQVITVNQDLEEITLKSMKVLGLDYAGIDIVEDESGDYKILEVNGSPLWGGFYEATKINPAKYIVEHLIKKMKK</sequence>
<dbReference type="HOGENOM" id="CLU_054353_2_0_2"/>
<dbReference type="PATRIC" id="fig|1028567.7.peg.946"/>
<reference evidence="6 7" key="1">
    <citation type="journal article" date="2012" name="ISME J.">
        <title>Genomic evidence of rapid, global-scale gene flow in a Sulfolobus species.</title>
        <authorList>
            <person name="Mao D."/>
            <person name="Grogan D."/>
        </authorList>
    </citation>
    <scope>NUCLEOTIDE SEQUENCE [LARGE SCALE GENOMIC DNA]</scope>
    <source>
        <strain evidence="6 7">Ron12/I</strain>
    </source>
</reference>
<dbReference type="KEGG" id="sacr:SacRon12I_04810"/>
<evidence type="ECO:0000313" key="7">
    <source>
        <dbReference type="Proteomes" id="UP000011280"/>
    </source>
</evidence>
<evidence type="ECO:0000256" key="1">
    <source>
        <dbReference type="ARBA" id="ARBA00022723"/>
    </source>
</evidence>
<dbReference type="GO" id="GO:0016879">
    <property type="term" value="F:ligase activity, forming carbon-nitrogen bonds"/>
    <property type="evidence" value="ECO:0007669"/>
    <property type="project" value="TreeGrafter"/>
</dbReference>
<dbReference type="PANTHER" id="PTHR21621">
    <property type="entry name" value="RIBOSOMAL PROTEIN S6 MODIFICATION PROTEIN"/>
    <property type="match status" value="1"/>
</dbReference>
<keyword evidence="1" id="KW-0479">Metal-binding</keyword>
<dbReference type="PANTHER" id="PTHR21621:SF0">
    <property type="entry name" value="BETA-CITRYLGLUTAMATE SYNTHASE B-RELATED"/>
    <property type="match status" value="1"/>
</dbReference>
<dbReference type="Gene3D" id="3.30.470.20">
    <property type="entry name" value="ATP-grasp fold, B domain"/>
    <property type="match status" value="1"/>
</dbReference>
<accession>M1J1R9</accession>
<dbReference type="Pfam" id="PF08443">
    <property type="entry name" value="RimK"/>
    <property type="match status" value="1"/>
</dbReference>
<dbReference type="InterPro" id="IPR011761">
    <property type="entry name" value="ATP-grasp"/>
</dbReference>
<proteinExistence type="predicted"/>
<name>M1J1R9_9CREN</name>
<dbReference type="Gene3D" id="3.40.50.20">
    <property type="match status" value="1"/>
</dbReference>
<keyword evidence="3 4" id="KW-0067">ATP-binding</keyword>
<dbReference type="Proteomes" id="UP000011280">
    <property type="component" value="Chromosome"/>
</dbReference>
<dbReference type="AlphaFoldDB" id="M1J1R9"/>
<dbReference type="InterPro" id="IPR013815">
    <property type="entry name" value="ATP_grasp_subdomain_1"/>
</dbReference>
<dbReference type="GO" id="GO:0005737">
    <property type="term" value="C:cytoplasm"/>
    <property type="evidence" value="ECO:0007669"/>
    <property type="project" value="TreeGrafter"/>
</dbReference>
<dbReference type="InterPro" id="IPR004666">
    <property type="entry name" value="Rp_bS6_RimK/Lys_biosynth_LsyX"/>
</dbReference>
<dbReference type="GO" id="GO:0005524">
    <property type="term" value="F:ATP binding"/>
    <property type="evidence" value="ECO:0007669"/>
    <property type="project" value="UniProtKB-UniRule"/>
</dbReference>
<dbReference type="NCBIfam" id="TIGR00768">
    <property type="entry name" value="rimK_fam"/>
    <property type="match status" value="1"/>
</dbReference>
<dbReference type="SUPFAM" id="SSF56059">
    <property type="entry name" value="Glutathione synthetase ATP-binding domain-like"/>
    <property type="match status" value="1"/>
</dbReference>
<evidence type="ECO:0000256" key="3">
    <source>
        <dbReference type="ARBA" id="ARBA00022840"/>
    </source>
</evidence>
<dbReference type="EMBL" id="CP002818">
    <property type="protein sequence ID" value="AGE73206.1"/>
    <property type="molecule type" value="Genomic_DNA"/>
</dbReference>
<dbReference type="InterPro" id="IPR013651">
    <property type="entry name" value="ATP-grasp_RimK-type"/>
</dbReference>
<evidence type="ECO:0000256" key="2">
    <source>
        <dbReference type="ARBA" id="ARBA00022741"/>
    </source>
</evidence>
<evidence type="ECO:0000256" key="4">
    <source>
        <dbReference type="PROSITE-ProRule" id="PRU00409"/>
    </source>
</evidence>
<keyword evidence="2 4" id="KW-0547">Nucleotide-binding</keyword>
<feature type="domain" description="ATP-grasp" evidence="5">
    <location>
        <begin position="35"/>
        <end position="215"/>
    </location>
</feature>
<dbReference type="GO" id="GO:0046872">
    <property type="term" value="F:metal ion binding"/>
    <property type="evidence" value="ECO:0007669"/>
    <property type="project" value="UniProtKB-KW"/>
</dbReference>